<evidence type="ECO:0000313" key="4">
    <source>
        <dbReference type="Proteomes" id="UP000239736"/>
    </source>
</evidence>
<evidence type="ECO:0000256" key="2">
    <source>
        <dbReference type="ARBA" id="ARBA00023235"/>
    </source>
</evidence>
<dbReference type="OrthoDB" id="9803739at2"/>
<organism evidence="3 4">
    <name type="scientific">Albidovulum inexpectatum</name>
    <dbReference type="NCBI Taxonomy" id="196587"/>
    <lineage>
        <taxon>Bacteria</taxon>
        <taxon>Pseudomonadati</taxon>
        <taxon>Pseudomonadota</taxon>
        <taxon>Alphaproteobacteria</taxon>
        <taxon>Rhodobacterales</taxon>
        <taxon>Paracoccaceae</taxon>
        <taxon>Albidovulum</taxon>
    </lineage>
</organism>
<dbReference type="Proteomes" id="UP000239736">
    <property type="component" value="Unassembled WGS sequence"/>
</dbReference>
<dbReference type="InterPro" id="IPR015942">
    <property type="entry name" value="Asp/Glu/hydantoin_racemase"/>
</dbReference>
<gene>
    <name evidence="3" type="ORF">LV82_01688</name>
</gene>
<dbReference type="NCBIfam" id="TIGR00035">
    <property type="entry name" value="asp_race"/>
    <property type="match status" value="1"/>
</dbReference>
<protein>
    <submittedName>
        <fullName evidence="3">Aspartate racemase</fullName>
    </submittedName>
</protein>
<dbReference type="PANTHER" id="PTHR21198:SF7">
    <property type="entry name" value="ASPARTATE-GLUTAMATE RACEMASE FAMILY"/>
    <property type="match status" value="1"/>
</dbReference>
<dbReference type="PANTHER" id="PTHR21198">
    <property type="entry name" value="GLUTAMATE RACEMASE"/>
    <property type="match status" value="1"/>
</dbReference>
<comment type="caution">
    <text evidence="3">The sequence shown here is derived from an EMBL/GenBank/DDBJ whole genome shotgun (WGS) entry which is preliminary data.</text>
</comment>
<dbReference type="SUPFAM" id="SSF53681">
    <property type="entry name" value="Aspartate/glutamate racemase"/>
    <property type="match status" value="2"/>
</dbReference>
<dbReference type="InterPro" id="IPR004380">
    <property type="entry name" value="Asp_race"/>
</dbReference>
<comment type="similarity">
    <text evidence="1">Belongs to the aspartate/glutamate racemases family.</text>
</comment>
<keyword evidence="4" id="KW-1185">Reference proteome</keyword>
<dbReference type="InterPro" id="IPR001920">
    <property type="entry name" value="Asp/Glu_race"/>
</dbReference>
<dbReference type="RefSeq" id="WP_104070732.1">
    <property type="nucleotide sequence ID" value="NZ_PRDS01000004.1"/>
</dbReference>
<keyword evidence="2" id="KW-0413">Isomerase</keyword>
<proteinExistence type="inferred from homology"/>
<evidence type="ECO:0000256" key="1">
    <source>
        <dbReference type="ARBA" id="ARBA00007847"/>
    </source>
</evidence>
<dbReference type="EMBL" id="PRDS01000004">
    <property type="protein sequence ID" value="PPB80955.1"/>
    <property type="molecule type" value="Genomic_DNA"/>
</dbReference>
<reference evidence="3 4" key="1">
    <citation type="submission" date="2018-01" db="EMBL/GenBank/DDBJ databases">
        <title>Genomic Encyclopedia of Archaeal and Bacterial Type Strains, Phase II (KMG-II): from individual species to whole genera.</title>
        <authorList>
            <person name="Goeker M."/>
        </authorList>
    </citation>
    <scope>NUCLEOTIDE SEQUENCE [LARGE SCALE GENOMIC DNA]</scope>
    <source>
        <strain evidence="3 4">DSM 12048</strain>
    </source>
</reference>
<dbReference type="Pfam" id="PF01177">
    <property type="entry name" value="Asp_Glu_race"/>
    <property type="match status" value="1"/>
</dbReference>
<name>A0A2S5JI53_9RHOB</name>
<dbReference type="AlphaFoldDB" id="A0A2S5JI53"/>
<dbReference type="GO" id="GO:0047661">
    <property type="term" value="F:amino-acid racemase activity"/>
    <property type="evidence" value="ECO:0007669"/>
    <property type="project" value="InterPro"/>
</dbReference>
<accession>A0A2S5JI53</accession>
<evidence type="ECO:0000313" key="3">
    <source>
        <dbReference type="EMBL" id="PPB80955.1"/>
    </source>
</evidence>
<dbReference type="Gene3D" id="3.40.50.1860">
    <property type="match status" value="2"/>
</dbReference>
<sequence>MTAPRRIGILGGMGPEATVLLMQRLIRAVPARDDGDHIPLFVDMNPQVPSRIAALIEGTGPSPEPVLVAMARGLQQAGAMALAMPCNTAHHYAPAIRRAVTIPLIDMIELSVDAALRAAGPGATVGILASPAVRLTGVFDAALAARGLHAVHPDPQAQDGLLQAIRAIKRAGVTDTERQALDAARASVERSGARVSLVACTELSLAMEPAPPGGPLIDTLDALVGGIVAFALAPASPSSHASDAGCEV</sequence>